<keyword evidence="3" id="KW-1185">Reference proteome</keyword>
<reference evidence="3" key="1">
    <citation type="submission" date="2016-11" db="EMBL/GenBank/DDBJ databases">
        <authorList>
            <person name="Varghese N."/>
            <person name="Submissions S."/>
        </authorList>
    </citation>
    <scope>NUCLEOTIDE SEQUENCE [LARGE SCALE GENOMIC DNA]</scope>
    <source>
        <strain evidence="3">DSM 22623</strain>
    </source>
</reference>
<dbReference type="RefSeq" id="WP_073320001.1">
    <property type="nucleotide sequence ID" value="NZ_FQYP01000009.1"/>
</dbReference>
<evidence type="ECO:0000313" key="3">
    <source>
        <dbReference type="Proteomes" id="UP000184432"/>
    </source>
</evidence>
<proteinExistence type="predicted"/>
<dbReference type="Pfam" id="PF12728">
    <property type="entry name" value="HTH_17"/>
    <property type="match status" value="1"/>
</dbReference>
<dbReference type="EMBL" id="FQYP01000009">
    <property type="protein sequence ID" value="SHJ48081.1"/>
    <property type="molecule type" value="Genomic_DNA"/>
</dbReference>
<feature type="domain" description="Helix-turn-helix" evidence="1">
    <location>
        <begin position="43"/>
        <end position="93"/>
    </location>
</feature>
<evidence type="ECO:0000313" key="2">
    <source>
        <dbReference type="EMBL" id="SHJ48081.1"/>
    </source>
</evidence>
<name>A0A1M6JMY3_9FLAO</name>
<dbReference type="InterPro" id="IPR041657">
    <property type="entry name" value="HTH_17"/>
</dbReference>
<dbReference type="Proteomes" id="UP000184432">
    <property type="component" value="Unassembled WGS sequence"/>
</dbReference>
<sequence>MEIIVFESEAYHHLQREMLQMVRTTIREAKEEALANMDPANDWLSTEEAKKLLGVKSKTKMQELRDFDEIRYSKAGKVIRYSKKSILEYLERNIPM</sequence>
<evidence type="ECO:0000259" key="1">
    <source>
        <dbReference type="Pfam" id="PF12728"/>
    </source>
</evidence>
<organism evidence="2 3">
    <name type="scientific">Aquimarina spongiae</name>
    <dbReference type="NCBI Taxonomy" id="570521"/>
    <lineage>
        <taxon>Bacteria</taxon>
        <taxon>Pseudomonadati</taxon>
        <taxon>Bacteroidota</taxon>
        <taxon>Flavobacteriia</taxon>
        <taxon>Flavobacteriales</taxon>
        <taxon>Flavobacteriaceae</taxon>
        <taxon>Aquimarina</taxon>
    </lineage>
</organism>
<dbReference type="OrthoDB" id="961769at2"/>
<accession>A0A1M6JMY3</accession>
<gene>
    <name evidence="2" type="ORF">SAMN04488508_109154</name>
</gene>
<protein>
    <submittedName>
        <fullName evidence="2">Helix-turn-helix domain-containing protein</fullName>
    </submittedName>
</protein>
<dbReference type="STRING" id="570521.SAMN04488508_109154"/>
<dbReference type="AlphaFoldDB" id="A0A1M6JMY3"/>